<accession>A0A455T747</accession>
<sequence>MEHLVTQPAIDLARGSVAVEMLTGESDAQLIGEHTVVTWTSRLTLALYYTPQIDIANGAVDDFTGDDLFIKIEITAASAQLGNHPRHHANRSCSLLQDRPILQQ</sequence>
<reference evidence="1" key="1">
    <citation type="submission" date="2018-12" db="EMBL/GenBank/DDBJ databases">
        <title>Novel natural products biosynthetic potential of the class Ktedonobacteria.</title>
        <authorList>
            <person name="Zheng Y."/>
            <person name="Saitou A."/>
            <person name="Wang C.M."/>
            <person name="Toyoda A."/>
            <person name="Minakuchi Y."/>
            <person name="Sekiguchi Y."/>
            <person name="Ueda K."/>
            <person name="Takano H."/>
            <person name="Sakai Y."/>
            <person name="Yokota A."/>
            <person name="Yabe S."/>
        </authorList>
    </citation>
    <scope>NUCLEOTIDE SEQUENCE</scope>
    <source>
        <strain evidence="1">A3-2</strain>
    </source>
</reference>
<dbReference type="EMBL" id="AP019377">
    <property type="protein sequence ID" value="BBH94144.1"/>
    <property type="molecule type" value="Genomic_DNA"/>
</dbReference>
<organism evidence="1">
    <name type="scientific">Thermogemmatispora argillosa</name>
    <dbReference type="NCBI Taxonomy" id="2045280"/>
    <lineage>
        <taxon>Bacteria</taxon>
        <taxon>Bacillati</taxon>
        <taxon>Chloroflexota</taxon>
        <taxon>Ktedonobacteria</taxon>
        <taxon>Thermogemmatisporales</taxon>
        <taxon>Thermogemmatisporaceae</taxon>
        <taxon>Thermogemmatispora</taxon>
    </lineage>
</organism>
<dbReference type="AlphaFoldDB" id="A0A455T747"/>
<name>A0A455T747_9CHLR</name>
<protein>
    <submittedName>
        <fullName evidence="1">Uncharacterized protein</fullName>
    </submittedName>
</protein>
<proteinExistence type="predicted"/>
<gene>
    <name evidence="1" type="ORF">KTA_23430</name>
</gene>
<evidence type="ECO:0000313" key="1">
    <source>
        <dbReference type="EMBL" id="BBH94144.1"/>
    </source>
</evidence>